<reference evidence="1" key="2">
    <citation type="submission" date="2021-01" db="EMBL/GenBank/DDBJ databases">
        <authorList>
            <person name="Schikora-Tamarit M.A."/>
        </authorList>
    </citation>
    <scope>NUCLEOTIDE SEQUENCE</scope>
    <source>
        <strain evidence="1">CBS6075</strain>
    </source>
</reference>
<accession>A0A9P8PGP5</accession>
<dbReference type="GeneID" id="70232611"/>
<dbReference type="RefSeq" id="XP_046064300.1">
    <property type="nucleotide sequence ID" value="XM_046207736.1"/>
</dbReference>
<gene>
    <name evidence="1" type="ORF">OGAPHI_000643</name>
</gene>
<evidence type="ECO:0000313" key="2">
    <source>
        <dbReference type="Proteomes" id="UP000769157"/>
    </source>
</evidence>
<comment type="caution">
    <text evidence="1">The sequence shown here is derived from an EMBL/GenBank/DDBJ whole genome shotgun (WGS) entry which is preliminary data.</text>
</comment>
<name>A0A9P8PGP5_9ASCO</name>
<reference evidence="1" key="1">
    <citation type="journal article" date="2021" name="Open Biol.">
        <title>Shared evolutionary footprints suggest mitochondrial oxidative damage underlies multiple complex I losses in fungi.</title>
        <authorList>
            <person name="Schikora-Tamarit M.A."/>
            <person name="Marcet-Houben M."/>
            <person name="Nosek J."/>
            <person name="Gabaldon T."/>
        </authorList>
    </citation>
    <scope>NUCLEOTIDE SEQUENCE</scope>
    <source>
        <strain evidence="1">CBS6075</strain>
    </source>
</reference>
<dbReference type="AlphaFoldDB" id="A0A9P8PGP5"/>
<protein>
    <submittedName>
        <fullName evidence="1">Uncharacterized protein</fullName>
    </submittedName>
</protein>
<organism evidence="1 2">
    <name type="scientific">Ogataea philodendri</name>
    <dbReference type="NCBI Taxonomy" id="1378263"/>
    <lineage>
        <taxon>Eukaryota</taxon>
        <taxon>Fungi</taxon>
        <taxon>Dikarya</taxon>
        <taxon>Ascomycota</taxon>
        <taxon>Saccharomycotina</taxon>
        <taxon>Pichiomycetes</taxon>
        <taxon>Pichiales</taxon>
        <taxon>Pichiaceae</taxon>
        <taxon>Ogataea</taxon>
    </lineage>
</organism>
<dbReference type="OrthoDB" id="5153671at2759"/>
<keyword evidence="2" id="KW-1185">Reference proteome</keyword>
<sequence length="675" mass="74879">MLIRARCKVNAGNCTPSCCLALRNSVMAFRYSFNPGNAANACRQQLAKQSVVMLINPVVNLSGLLENMVVGYAEGIKDDSATASSDGASVASSAGASTSSSMFNPIAIKELILLANEVGSSKEKPEVSNAVSNNKVVKFFTTLSSGPLSSTLAFNALMIGDFGEISKIFLDAIPSELTGSDSGWRVNKLERNNNLLDLVAQDILQSLGQWLVLFGDLLSLLLLLLRLLKLEVLGDVDKLLVFELLQLGHGVLVNWVNQEQNFEVLGLQSVQEWRILNSLDGLTSDVVDVLLVLWHSGDVVGQRSQLVRRFCGVESQQLSQSWSVLLILVDTQLDVLGEGSVELVELLLVLSDLVESLNKLLDNVLSDNLQDLVLLQHLSGQVQWQVLRVNHTSDERKPFWNELLSLIGNEHSSDVQLDVVLLLLGLEQVEWSSLWNEQDSLELQLTLDREVLNGQWVFPVVGDRLLDWVRNELGVSLDNLLDSLLLEVLGLVLLQEQSDDRTSADPLVFLVEGNSELSTSVGFPDVLLVVIVLGDHLNVVSNQEKGVETHTELTNHRDICTGRESLHESLSTRFSDGTQVLHQLSFGHTNTGISDLKNLLFWFWCNSDEKLWLCLKDRWVGESLVSDFVQGVRSVRDQFSEEDFLVRVNGVNEQGHQLRDLSLELIRFTFRRHSA</sequence>
<proteinExistence type="predicted"/>
<evidence type="ECO:0000313" key="1">
    <source>
        <dbReference type="EMBL" id="KAH3670932.1"/>
    </source>
</evidence>
<dbReference type="Proteomes" id="UP000769157">
    <property type="component" value="Unassembled WGS sequence"/>
</dbReference>
<dbReference type="EMBL" id="JAEUBE010000084">
    <property type="protein sequence ID" value="KAH3670932.1"/>
    <property type="molecule type" value="Genomic_DNA"/>
</dbReference>